<proteinExistence type="predicted"/>
<dbReference type="Gene3D" id="1.20.910.10">
    <property type="entry name" value="Heme oxygenase-like"/>
    <property type="match status" value="1"/>
</dbReference>
<feature type="domain" description="Thiaminase-2/PQQC" evidence="1">
    <location>
        <begin position="22"/>
        <end position="187"/>
    </location>
</feature>
<gene>
    <name evidence="2" type="ORF">COCSUDRAFT_83551</name>
</gene>
<dbReference type="SUPFAM" id="SSF48613">
    <property type="entry name" value="Heme oxygenase-like"/>
    <property type="match status" value="1"/>
</dbReference>
<dbReference type="InterPro" id="IPR004305">
    <property type="entry name" value="Thiaminase-2/PQQC"/>
</dbReference>
<evidence type="ECO:0000313" key="3">
    <source>
        <dbReference type="Proteomes" id="UP000007264"/>
    </source>
</evidence>
<protein>
    <recommendedName>
        <fullName evidence="1">Thiaminase-2/PQQC domain-containing protein</fullName>
    </recommendedName>
</protein>
<accession>I0YPN2</accession>
<keyword evidence="3" id="KW-1185">Reference proteome</keyword>
<dbReference type="AlphaFoldDB" id="I0YPN2"/>
<reference evidence="2 3" key="1">
    <citation type="journal article" date="2012" name="Genome Biol.">
        <title>The genome of the polar eukaryotic microalga coccomyxa subellipsoidea reveals traits of cold adaptation.</title>
        <authorList>
            <person name="Blanc G."/>
            <person name="Agarkova I."/>
            <person name="Grimwood J."/>
            <person name="Kuo A."/>
            <person name="Brueggeman A."/>
            <person name="Dunigan D."/>
            <person name="Gurnon J."/>
            <person name="Ladunga I."/>
            <person name="Lindquist E."/>
            <person name="Lucas S."/>
            <person name="Pangilinan J."/>
            <person name="Proschold T."/>
            <person name="Salamov A."/>
            <person name="Schmutz J."/>
            <person name="Weeks D."/>
            <person name="Yamada T."/>
            <person name="Claverie J.M."/>
            <person name="Grigoriev I."/>
            <person name="Van Etten J."/>
            <person name="Lomsadze A."/>
            <person name="Borodovsky M."/>
        </authorList>
    </citation>
    <scope>NUCLEOTIDE SEQUENCE [LARGE SCALE GENOMIC DNA]</scope>
    <source>
        <strain evidence="2 3">C-169</strain>
    </source>
</reference>
<name>I0YPN2_COCSC</name>
<organism evidence="2 3">
    <name type="scientific">Coccomyxa subellipsoidea (strain C-169)</name>
    <name type="common">Green microalga</name>
    <dbReference type="NCBI Taxonomy" id="574566"/>
    <lineage>
        <taxon>Eukaryota</taxon>
        <taxon>Viridiplantae</taxon>
        <taxon>Chlorophyta</taxon>
        <taxon>core chlorophytes</taxon>
        <taxon>Trebouxiophyceae</taxon>
        <taxon>Trebouxiophyceae incertae sedis</taxon>
        <taxon>Coccomyxaceae</taxon>
        <taxon>Coccomyxa</taxon>
        <taxon>Coccomyxa subellipsoidea</taxon>
    </lineage>
</organism>
<evidence type="ECO:0000313" key="2">
    <source>
        <dbReference type="EMBL" id="EIE20351.1"/>
    </source>
</evidence>
<dbReference type="EMBL" id="AGSI01000016">
    <property type="protein sequence ID" value="EIE20351.1"/>
    <property type="molecule type" value="Genomic_DNA"/>
</dbReference>
<dbReference type="RefSeq" id="XP_005644895.1">
    <property type="nucleotide sequence ID" value="XM_005644838.1"/>
</dbReference>
<dbReference type="InterPro" id="IPR016084">
    <property type="entry name" value="Haem_Oase-like_multi-hlx"/>
</dbReference>
<dbReference type="eggNOG" id="ENOG502QQU0">
    <property type="taxonomic scope" value="Eukaryota"/>
</dbReference>
<dbReference type="PANTHER" id="PTHR43198">
    <property type="entry name" value="BIFUNCTIONAL TH2 PROTEIN"/>
    <property type="match status" value="1"/>
</dbReference>
<dbReference type="GO" id="GO:0005829">
    <property type="term" value="C:cytosol"/>
    <property type="evidence" value="ECO:0007669"/>
    <property type="project" value="TreeGrafter"/>
</dbReference>
<dbReference type="PANTHER" id="PTHR43198:SF2">
    <property type="entry name" value="SI:CH1073-67J19.1-RELATED"/>
    <property type="match status" value="1"/>
</dbReference>
<dbReference type="OrthoDB" id="10028886at2759"/>
<dbReference type="STRING" id="574566.I0YPN2"/>
<dbReference type="Proteomes" id="UP000007264">
    <property type="component" value="Unassembled WGS sequence"/>
</dbReference>
<dbReference type="GO" id="GO:0006772">
    <property type="term" value="P:thiamine metabolic process"/>
    <property type="evidence" value="ECO:0007669"/>
    <property type="project" value="UniProtKB-ARBA"/>
</dbReference>
<dbReference type="InterPro" id="IPR050967">
    <property type="entry name" value="Thiamine_Salvage_TenA"/>
</dbReference>
<dbReference type="GeneID" id="17038231"/>
<dbReference type="CDD" id="cd19368">
    <property type="entry name" value="TenA_C_AtTH2-like"/>
    <property type="match status" value="1"/>
</dbReference>
<dbReference type="KEGG" id="csl:COCSUDRAFT_83551"/>
<dbReference type="Pfam" id="PF03070">
    <property type="entry name" value="TENA_THI-4"/>
    <property type="match status" value="1"/>
</dbReference>
<comment type="caution">
    <text evidence="2">The sequence shown here is derived from an EMBL/GenBank/DDBJ whole genome shotgun (WGS) entry which is preliminary data.</text>
</comment>
<sequence>MKKWESLNELLWVDSELDTLRALHHPFVHSLGAGTLSRESFQFYIAQDAHFLAVFASSYAAAERKASRLDDKSIAAQLSTLHEGVAKELEMHGSYAKGWGVDLADMLHPSAATKAYLDFLGDVAETEDVVYILAAMLPCSRLYGFLGEELAAAYPQASHAYKDWVMTYSSPAYLALPATKGALLDKLGKDANFGEFP</sequence>
<evidence type="ECO:0000259" key="1">
    <source>
        <dbReference type="Pfam" id="PF03070"/>
    </source>
</evidence>